<gene>
    <name evidence="2" type="ORF">FisN_2Lh107</name>
</gene>
<feature type="region of interest" description="Disordered" evidence="1">
    <location>
        <begin position="1"/>
        <end position="96"/>
    </location>
</feature>
<evidence type="ECO:0000256" key="1">
    <source>
        <dbReference type="SAM" id="MobiDB-lite"/>
    </source>
</evidence>
<reference evidence="2 3" key="1">
    <citation type="journal article" date="2015" name="Plant Cell">
        <title>Oil accumulation by the oleaginous diatom Fistulifera solaris as revealed by the genome and transcriptome.</title>
        <authorList>
            <person name="Tanaka T."/>
            <person name="Maeda Y."/>
            <person name="Veluchamy A."/>
            <person name="Tanaka M."/>
            <person name="Abida H."/>
            <person name="Marechal E."/>
            <person name="Bowler C."/>
            <person name="Muto M."/>
            <person name="Sunaga Y."/>
            <person name="Tanaka M."/>
            <person name="Yoshino T."/>
            <person name="Taniguchi T."/>
            <person name="Fukuda Y."/>
            <person name="Nemoto M."/>
            <person name="Matsumoto M."/>
            <person name="Wong P.S."/>
            <person name="Aburatani S."/>
            <person name="Fujibuchi W."/>
        </authorList>
    </citation>
    <scope>NUCLEOTIDE SEQUENCE [LARGE SCALE GENOMIC DNA]</scope>
    <source>
        <strain evidence="2 3">JPCC DA0580</strain>
    </source>
</reference>
<dbReference type="Proteomes" id="UP000198406">
    <property type="component" value="Unassembled WGS sequence"/>
</dbReference>
<evidence type="ECO:0000313" key="3">
    <source>
        <dbReference type="Proteomes" id="UP000198406"/>
    </source>
</evidence>
<name>A0A1Z5JX73_FISSO</name>
<accession>A0A1Z5JX73</accession>
<comment type="caution">
    <text evidence="2">The sequence shown here is derived from an EMBL/GenBank/DDBJ whole genome shotgun (WGS) entry which is preliminary data.</text>
</comment>
<dbReference type="AlphaFoldDB" id="A0A1Z5JX73"/>
<feature type="compositionally biased region" description="Basic and acidic residues" evidence="1">
    <location>
        <begin position="15"/>
        <end position="27"/>
    </location>
</feature>
<sequence>MARPDEDTTTNKPSMVDKVKNKVHDMFSGDSKGNSGSTQGQPNMMDQVKEKVQHVMGGEDRQDHGHTGTTIASTQEKLSTGAGATPYDKNDPVKKL</sequence>
<dbReference type="InParanoid" id="A0A1Z5JX73"/>
<feature type="compositionally biased region" description="Polar residues" evidence="1">
    <location>
        <begin position="31"/>
        <end position="44"/>
    </location>
</feature>
<feature type="compositionally biased region" description="Basic and acidic residues" evidence="1">
    <location>
        <begin position="47"/>
        <end position="66"/>
    </location>
</feature>
<evidence type="ECO:0000313" key="2">
    <source>
        <dbReference type="EMBL" id="GAX18452.1"/>
    </source>
</evidence>
<dbReference type="EMBL" id="BDSP01000130">
    <property type="protein sequence ID" value="GAX18452.1"/>
    <property type="molecule type" value="Genomic_DNA"/>
</dbReference>
<feature type="compositionally biased region" description="Polar residues" evidence="1">
    <location>
        <begin position="67"/>
        <end position="78"/>
    </location>
</feature>
<protein>
    <submittedName>
        <fullName evidence="2">Uncharacterized protein</fullName>
    </submittedName>
</protein>
<proteinExistence type="predicted"/>
<keyword evidence="3" id="KW-1185">Reference proteome</keyword>
<organism evidence="2 3">
    <name type="scientific">Fistulifera solaris</name>
    <name type="common">Oleaginous diatom</name>
    <dbReference type="NCBI Taxonomy" id="1519565"/>
    <lineage>
        <taxon>Eukaryota</taxon>
        <taxon>Sar</taxon>
        <taxon>Stramenopiles</taxon>
        <taxon>Ochrophyta</taxon>
        <taxon>Bacillariophyta</taxon>
        <taxon>Bacillariophyceae</taxon>
        <taxon>Bacillariophycidae</taxon>
        <taxon>Naviculales</taxon>
        <taxon>Naviculaceae</taxon>
        <taxon>Fistulifera</taxon>
    </lineage>
</organism>